<dbReference type="AlphaFoldDB" id="H0UR38"/>
<evidence type="ECO:0000256" key="3">
    <source>
        <dbReference type="ARBA" id="ARBA00022475"/>
    </source>
</evidence>
<feature type="transmembrane region" description="Helical" evidence="16">
    <location>
        <begin position="389"/>
        <end position="412"/>
    </location>
</feature>
<keyword evidence="9 16" id="KW-0408">Iron</keyword>
<dbReference type="STRING" id="926567.TheveDRAFT_1757"/>
<feature type="transmembrane region" description="Helical" evidence="16">
    <location>
        <begin position="639"/>
        <end position="662"/>
    </location>
</feature>
<protein>
    <recommendedName>
        <fullName evidence="13 16">Ferrous iron transport protein B</fullName>
    </recommendedName>
</protein>
<organism evidence="18 19">
    <name type="scientific">Thermanaerovibrio velox DSM 12556</name>
    <dbReference type="NCBI Taxonomy" id="926567"/>
    <lineage>
        <taxon>Bacteria</taxon>
        <taxon>Thermotogati</taxon>
        <taxon>Synergistota</taxon>
        <taxon>Synergistia</taxon>
        <taxon>Synergistales</taxon>
        <taxon>Synergistaceae</taxon>
        <taxon>Thermanaerovibrio</taxon>
    </lineage>
</organism>
<comment type="function">
    <text evidence="16">Probable transporter of a GTP-driven Fe(2+) uptake system.</text>
</comment>
<dbReference type="OrthoDB" id="9809127at2"/>
<dbReference type="eggNOG" id="COG0370">
    <property type="taxonomic scope" value="Bacteria"/>
</dbReference>
<reference evidence="18 19" key="1">
    <citation type="submission" date="2011-10" db="EMBL/GenBank/DDBJ databases">
        <title>The Noncontiguous Finished genome of Thermanaerovibrio velox DSM 12556.</title>
        <authorList>
            <consortium name="US DOE Joint Genome Institute (JGI-PGF)"/>
            <person name="Lucas S."/>
            <person name="Copeland A."/>
            <person name="Lapidus A."/>
            <person name="Glavina del Rio T."/>
            <person name="Dalin E."/>
            <person name="Tice H."/>
            <person name="Bruce D."/>
            <person name="Goodwin L."/>
            <person name="Pitluck S."/>
            <person name="Peters L."/>
            <person name="Mikhailova N."/>
            <person name="Teshima H."/>
            <person name="Kyrpides N."/>
            <person name="Mavromatis K."/>
            <person name="Ivanova N."/>
            <person name="Markowitz V."/>
            <person name="Cheng J.-F."/>
            <person name="Hugenholtz P."/>
            <person name="Woyke T."/>
            <person name="Wu D."/>
            <person name="Spring S."/>
            <person name="Brambilla E.-M."/>
            <person name="Klenk H.-P."/>
            <person name="Eisen J.A."/>
        </authorList>
    </citation>
    <scope>NUCLEOTIDE SEQUENCE [LARGE SCALE GENOMIC DNA]</scope>
    <source>
        <strain evidence="18 19">DSM 12556</strain>
    </source>
</reference>
<dbReference type="InterPro" id="IPR041069">
    <property type="entry name" value="FeoB_Cyto"/>
</dbReference>
<dbReference type="PROSITE" id="PS51711">
    <property type="entry name" value="G_FEOB"/>
    <property type="match status" value="1"/>
</dbReference>
<dbReference type="Proteomes" id="UP000005730">
    <property type="component" value="Chromosome"/>
</dbReference>
<dbReference type="Pfam" id="PF07664">
    <property type="entry name" value="FeoB_C"/>
    <property type="match status" value="1"/>
</dbReference>
<keyword evidence="15" id="KW-0460">Magnesium</keyword>
<feature type="binding site" evidence="15">
    <location>
        <position position="23"/>
    </location>
    <ligand>
        <name>Mg(2+)</name>
        <dbReference type="ChEBI" id="CHEBI:18420"/>
        <label>2</label>
    </ligand>
</feature>
<evidence type="ECO:0000256" key="9">
    <source>
        <dbReference type="ARBA" id="ARBA00023004"/>
    </source>
</evidence>
<evidence type="ECO:0000259" key="17">
    <source>
        <dbReference type="PROSITE" id="PS51711"/>
    </source>
</evidence>
<dbReference type="InterPro" id="IPR050860">
    <property type="entry name" value="FeoB_GTPase"/>
</dbReference>
<keyword evidence="6 16" id="KW-0812">Transmembrane</keyword>
<evidence type="ECO:0000256" key="10">
    <source>
        <dbReference type="ARBA" id="ARBA00023065"/>
    </source>
</evidence>
<evidence type="ECO:0000256" key="5">
    <source>
        <dbReference type="ARBA" id="ARBA00022519"/>
    </source>
</evidence>
<comment type="similarity">
    <text evidence="16">Belongs to the TRAFAC class TrmE-Era-EngA-EngB-Septin-like GTPase superfamily. FeoB GTPase (TC 9.A.8) family.</text>
</comment>
<evidence type="ECO:0000256" key="12">
    <source>
        <dbReference type="ARBA" id="ARBA00023136"/>
    </source>
</evidence>
<dbReference type="Pfam" id="PF07670">
    <property type="entry name" value="Gate"/>
    <property type="match status" value="2"/>
</dbReference>
<keyword evidence="2 16" id="KW-0813">Transport</keyword>
<comment type="subcellular location">
    <subcellularLocation>
        <location evidence="1 16">Cell inner membrane</location>
        <topology evidence="1 16">Multi-pass membrane protein</topology>
    </subcellularLocation>
</comment>
<keyword evidence="4 16" id="KW-0410">Iron transport</keyword>
<dbReference type="InterPro" id="IPR027417">
    <property type="entry name" value="P-loop_NTPase"/>
</dbReference>
<evidence type="ECO:0000256" key="7">
    <source>
        <dbReference type="ARBA" id="ARBA00022741"/>
    </source>
</evidence>
<dbReference type="InterPro" id="IPR003373">
    <property type="entry name" value="Fe2_transport_prot-B"/>
</dbReference>
<feature type="transmembrane region" description="Helical" evidence="16">
    <location>
        <begin position="517"/>
        <end position="534"/>
    </location>
</feature>
<dbReference type="InterPro" id="IPR006073">
    <property type="entry name" value="GTP-bd"/>
</dbReference>
<feature type="binding site" evidence="14">
    <location>
        <begin position="115"/>
        <end position="118"/>
    </location>
    <ligand>
        <name>GTP</name>
        <dbReference type="ChEBI" id="CHEBI:37565"/>
        <label>1</label>
    </ligand>
</feature>
<evidence type="ECO:0000256" key="1">
    <source>
        <dbReference type="ARBA" id="ARBA00004429"/>
    </source>
</evidence>
<feature type="binding site" evidence="14">
    <location>
        <begin position="55"/>
        <end position="58"/>
    </location>
    <ligand>
        <name>GTP</name>
        <dbReference type="ChEBI" id="CHEBI:37565"/>
        <label>1</label>
    </ligand>
</feature>
<gene>
    <name evidence="18" type="ORF">TheveDRAFT_1757</name>
</gene>
<dbReference type="InterPro" id="IPR011642">
    <property type="entry name" value="Gate_dom"/>
</dbReference>
<evidence type="ECO:0000256" key="13">
    <source>
        <dbReference type="NCBIfam" id="TIGR00437"/>
    </source>
</evidence>
<evidence type="ECO:0000256" key="4">
    <source>
        <dbReference type="ARBA" id="ARBA00022496"/>
    </source>
</evidence>
<feature type="transmembrane region" description="Helical" evidence="16">
    <location>
        <begin position="285"/>
        <end position="310"/>
    </location>
</feature>
<dbReference type="SUPFAM" id="SSF52540">
    <property type="entry name" value="P-loop containing nucleoside triphosphate hydrolases"/>
    <property type="match status" value="1"/>
</dbReference>
<dbReference type="GO" id="GO:0046872">
    <property type="term" value="F:metal ion binding"/>
    <property type="evidence" value="ECO:0007669"/>
    <property type="project" value="UniProtKB-KW"/>
</dbReference>
<dbReference type="GO" id="GO:0005886">
    <property type="term" value="C:plasma membrane"/>
    <property type="evidence" value="ECO:0007669"/>
    <property type="project" value="UniProtKB-SubCell"/>
</dbReference>
<dbReference type="PANTHER" id="PTHR43185:SF1">
    <property type="entry name" value="FE(2+) TRANSPORTER FEOB"/>
    <property type="match status" value="1"/>
</dbReference>
<dbReference type="Gene3D" id="3.40.50.300">
    <property type="entry name" value="P-loop containing nucleotide triphosphate hydrolases"/>
    <property type="match status" value="1"/>
</dbReference>
<keyword evidence="3" id="KW-1003">Cell membrane</keyword>
<evidence type="ECO:0000256" key="11">
    <source>
        <dbReference type="ARBA" id="ARBA00023134"/>
    </source>
</evidence>
<feature type="transmembrane region" description="Helical" evidence="16">
    <location>
        <begin position="455"/>
        <end position="475"/>
    </location>
</feature>
<dbReference type="PANTHER" id="PTHR43185">
    <property type="entry name" value="FERROUS IRON TRANSPORT PROTEIN B"/>
    <property type="match status" value="1"/>
</dbReference>
<dbReference type="GO" id="GO:0015093">
    <property type="term" value="F:ferrous iron transmembrane transporter activity"/>
    <property type="evidence" value="ECO:0007669"/>
    <property type="project" value="UniProtKB-UniRule"/>
</dbReference>
<feature type="binding site" evidence="15">
    <location>
        <position position="20"/>
    </location>
    <ligand>
        <name>Mg(2+)</name>
        <dbReference type="ChEBI" id="CHEBI:18420"/>
        <label>2</label>
    </ligand>
</feature>
<keyword evidence="19" id="KW-1185">Reference proteome</keyword>
<evidence type="ECO:0000256" key="8">
    <source>
        <dbReference type="ARBA" id="ARBA00022989"/>
    </source>
</evidence>
<dbReference type="FunFam" id="3.40.50.300:FF:000426">
    <property type="entry name" value="Ferrous iron transport protein B"/>
    <property type="match status" value="1"/>
</dbReference>
<evidence type="ECO:0000256" key="16">
    <source>
        <dbReference type="RuleBase" id="RU362098"/>
    </source>
</evidence>
<keyword evidence="15" id="KW-0479">Metal-binding</keyword>
<keyword evidence="10" id="KW-0406">Ion transport</keyword>
<dbReference type="GO" id="GO:0005525">
    <property type="term" value="F:GTP binding"/>
    <property type="evidence" value="ECO:0007669"/>
    <property type="project" value="UniProtKB-KW"/>
</dbReference>
<keyword evidence="5" id="KW-0997">Cell inner membrane</keyword>
<feature type="binding site" evidence="15">
    <location>
        <position position="24"/>
    </location>
    <ligand>
        <name>Mg(2+)</name>
        <dbReference type="ChEBI" id="CHEBI:18420"/>
        <label>2</label>
    </ligand>
</feature>
<dbReference type="EMBL" id="CM001377">
    <property type="protein sequence ID" value="EHM10875.1"/>
    <property type="molecule type" value="Genomic_DNA"/>
</dbReference>
<dbReference type="PRINTS" id="PR00326">
    <property type="entry name" value="GTP1OBG"/>
</dbReference>
<feature type="transmembrane region" description="Helical" evidence="16">
    <location>
        <begin position="573"/>
        <end position="593"/>
    </location>
</feature>
<keyword evidence="7 14" id="KW-0547">Nucleotide-binding</keyword>
<proteinExistence type="inferred from homology"/>
<feature type="transmembrane region" description="Helical" evidence="16">
    <location>
        <begin position="349"/>
        <end position="369"/>
    </location>
</feature>
<evidence type="ECO:0000256" key="6">
    <source>
        <dbReference type="ARBA" id="ARBA00022692"/>
    </source>
</evidence>
<feature type="transmembrane region" description="Helical" evidence="16">
    <location>
        <begin position="546"/>
        <end position="566"/>
    </location>
</feature>
<dbReference type="InterPro" id="IPR030389">
    <property type="entry name" value="G_FEOB_dom"/>
</dbReference>
<dbReference type="Pfam" id="PF02421">
    <property type="entry name" value="FeoB_N"/>
    <property type="match status" value="1"/>
</dbReference>
<sequence length="667" mass="71261">MSALWALAGNPNVGKTSLFNCLTGSRQKVGNWPGVTVERKEGRVRTSRGEALVVDLPGIYGLGASSVDEQIASQFISEEPLHGVILVLDAAALERSLYLALQVRERGKRVLCALNMVDMAEQKGIRVDVKGLEEALGVQVVQTVARSGRGVEDLIRAMEEAELASEPLAVDYGEAVGASLRRLEGFLSSLGPMPFDARTGALMAAEGDPRVWVALGDRSGGLDAVLAEENRRLEDALGMDLQSALMERRWSWVSALASRVISFDPSFKPVATLDDRLDRVFTNRLLGLPIFLLVAWGMFKVTFALGTPIADWLDGLFASAGELAAGYLESLGAPALLGSLVGDGMIGGVGSVLVFVPHIFILFALIGVLEDTGYMARGAFVMDRIMRAMGLHGKSFIPMLLGFGCGVPAMMATRILESPRDRKIAILSIPFISCSARLPVLVMFSGAFFPRVAGNVVFGMYLLGIVVSVLSAKLFSKTIFKGEPSQFIMELPPYRLPQWSGVLSTALLRSSQFVRKAGTFILGTVLVIWALGNLPFGVEYASEESLIGRIGSLLAPLLSPLGFGFWQAGVSLIFGFLAKEVVIGAFGTIMGVGDEGLAAALQGLFTTPAALAFMVMSLLYVPCVAALSAMYKETQSIKWTLFAALYSTSVGYLGAFVAYRLALAAGL</sequence>
<keyword evidence="11 14" id="KW-0342">GTP-binding</keyword>
<evidence type="ECO:0000313" key="19">
    <source>
        <dbReference type="Proteomes" id="UP000005730"/>
    </source>
</evidence>
<evidence type="ECO:0000313" key="18">
    <source>
        <dbReference type="EMBL" id="EHM10875.1"/>
    </source>
</evidence>
<dbReference type="CDD" id="cd01879">
    <property type="entry name" value="FeoB"/>
    <property type="match status" value="1"/>
</dbReference>
<name>H0UR38_9BACT</name>
<feature type="binding site" evidence="14">
    <location>
        <begin position="9"/>
        <end position="16"/>
    </location>
    <ligand>
        <name>GTP</name>
        <dbReference type="ChEBI" id="CHEBI:37565"/>
        <label>1</label>
    </ligand>
</feature>
<dbReference type="HOGENOM" id="CLU_013350_3_0_0"/>
<dbReference type="NCBIfam" id="TIGR00437">
    <property type="entry name" value="feoB"/>
    <property type="match status" value="1"/>
</dbReference>
<dbReference type="InterPro" id="IPR011640">
    <property type="entry name" value="Fe2_transport_prot_B_C"/>
</dbReference>
<accession>H0UR38</accession>
<dbReference type="Pfam" id="PF17910">
    <property type="entry name" value="FeoB_Cyto"/>
    <property type="match status" value="1"/>
</dbReference>
<feature type="transmembrane region" description="Helical" evidence="16">
    <location>
        <begin position="605"/>
        <end position="627"/>
    </location>
</feature>
<evidence type="ECO:0000256" key="14">
    <source>
        <dbReference type="PIRSR" id="PIRSR603373-1"/>
    </source>
</evidence>
<evidence type="ECO:0000256" key="15">
    <source>
        <dbReference type="PIRSR" id="PIRSR603373-2"/>
    </source>
</evidence>
<keyword evidence="12 16" id="KW-0472">Membrane</keyword>
<feature type="domain" description="FeoB-type G" evidence="17">
    <location>
        <begin position="2"/>
        <end position="164"/>
    </location>
</feature>
<feature type="binding site" evidence="14">
    <location>
        <begin position="34"/>
        <end position="38"/>
    </location>
    <ligand>
        <name>GTP</name>
        <dbReference type="ChEBI" id="CHEBI:37565"/>
        <label>1</label>
    </ligand>
</feature>
<evidence type="ECO:0000256" key="2">
    <source>
        <dbReference type="ARBA" id="ARBA00022448"/>
    </source>
</evidence>
<keyword evidence="8 16" id="KW-1133">Transmembrane helix</keyword>